<gene>
    <name evidence="1" type="ORF">BDV29DRAFT_163161</name>
</gene>
<evidence type="ECO:0000313" key="1">
    <source>
        <dbReference type="EMBL" id="KAB8067627.1"/>
    </source>
</evidence>
<dbReference type="AlphaFoldDB" id="A0A5N5WIZ5"/>
<dbReference type="OrthoDB" id="4518511at2759"/>
<protein>
    <submittedName>
        <fullName evidence="1">Uncharacterized protein</fullName>
    </submittedName>
</protein>
<keyword evidence="2" id="KW-1185">Reference proteome</keyword>
<evidence type="ECO:0000313" key="2">
    <source>
        <dbReference type="Proteomes" id="UP000326565"/>
    </source>
</evidence>
<organism evidence="1 2">
    <name type="scientific">Aspergillus leporis</name>
    <dbReference type="NCBI Taxonomy" id="41062"/>
    <lineage>
        <taxon>Eukaryota</taxon>
        <taxon>Fungi</taxon>
        <taxon>Dikarya</taxon>
        <taxon>Ascomycota</taxon>
        <taxon>Pezizomycotina</taxon>
        <taxon>Eurotiomycetes</taxon>
        <taxon>Eurotiomycetidae</taxon>
        <taxon>Eurotiales</taxon>
        <taxon>Aspergillaceae</taxon>
        <taxon>Aspergillus</taxon>
        <taxon>Aspergillus subgen. Circumdati</taxon>
    </lineage>
</organism>
<accession>A0A5N5WIZ5</accession>
<sequence length="154" mass="17649">MNQYQCARIVVDRVLSRWRVPNHLQEANEEILELIFDTAVSIKFLMSFRGDYVTRLSILSLILPWPLFVLTTLSASCETQKWAEAFLRRIWESTGIGQALVILGLLKRDDSQLPPAFAIQSPSLEDHHDHDISSLLLNADQILLLQVQITHKFP</sequence>
<dbReference type="Proteomes" id="UP000326565">
    <property type="component" value="Unassembled WGS sequence"/>
</dbReference>
<name>A0A5N5WIZ5_9EURO</name>
<reference evidence="1 2" key="1">
    <citation type="submission" date="2019-04" db="EMBL/GenBank/DDBJ databases">
        <title>Friends and foes A comparative genomics study of 23 Aspergillus species from section Flavi.</title>
        <authorList>
            <consortium name="DOE Joint Genome Institute"/>
            <person name="Kjaerbolling I."/>
            <person name="Vesth T."/>
            <person name="Frisvad J.C."/>
            <person name="Nybo J.L."/>
            <person name="Theobald S."/>
            <person name="Kildgaard S."/>
            <person name="Isbrandt T."/>
            <person name="Kuo A."/>
            <person name="Sato A."/>
            <person name="Lyhne E.K."/>
            <person name="Kogle M.E."/>
            <person name="Wiebenga A."/>
            <person name="Kun R.S."/>
            <person name="Lubbers R.J."/>
            <person name="Makela M.R."/>
            <person name="Barry K."/>
            <person name="Chovatia M."/>
            <person name="Clum A."/>
            <person name="Daum C."/>
            <person name="Haridas S."/>
            <person name="He G."/>
            <person name="LaButti K."/>
            <person name="Lipzen A."/>
            <person name="Mondo S."/>
            <person name="Riley R."/>
            <person name="Salamov A."/>
            <person name="Simmons B.A."/>
            <person name="Magnuson J.K."/>
            <person name="Henrissat B."/>
            <person name="Mortensen U.H."/>
            <person name="Larsen T.O."/>
            <person name="Devries R.P."/>
            <person name="Grigoriev I.V."/>
            <person name="Machida M."/>
            <person name="Baker S.E."/>
            <person name="Andersen M.R."/>
        </authorList>
    </citation>
    <scope>NUCLEOTIDE SEQUENCE [LARGE SCALE GENOMIC DNA]</scope>
    <source>
        <strain evidence="1 2">CBS 151.66</strain>
    </source>
</reference>
<dbReference type="EMBL" id="ML732462">
    <property type="protein sequence ID" value="KAB8067627.1"/>
    <property type="molecule type" value="Genomic_DNA"/>
</dbReference>
<proteinExistence type="predicted"/>